<evidence type="ECO:0000256" key="2">
    <source>
        <dbReference type="ARBA" id="ARBA00023015"/>
    </source>
</evidence>
<evidence type="ECO:0000313" key="7">
    <source>
        <dbReference type="EMBL" id="GMH18765.1"/>
    </source>
</evidence>
<organism evidence="7 8">
    <name type="scientific">Nepenthes gracilis</name>
    <name type="common">Slender pitcher plant</name>
    <dbReference type="NCBI Taxonomy" id="150966"/>
    <lineage>
        <taxon>Eukaryota</taxon>
        <taxon>Viridiplantae</taxon>
        <taxon>Streptophyta</taxon>
        <taxon>Embryophyta</taxon>
        <taxon>Tracheophyta</taxon>
        <taxon>Spermatophyta</taxon>
        <taxon>Magnoliopsida</taxon>
        <taxon>eudicotyledons</taxon>
        <taxon>Gunneridae</taxon>
        <taxon>Pentapetalae</taxon>
        <taxon>Caryophyllales</taxon>
        <taxon>Nepenthaceae</taxon>
        <taxon>Nepenthes</taxon>
    </lineage>
</organism>
<keyword evidence="8" id="KW-1185">Reference proteome</keyword>
<keyword evidence="4" id="KW-0804">Transcription</keyword>
<dbReference type="GO" id="GO:0000981">
    <property type="term" value="F:DNA-binding transcription factor activity, RNA polymerase II-specific"/>
    <property type="evidence" value="ECO:0007669"/>
    <property type="project" value="TreeGrafter"/>
</dbReference>
<dbReference type="PANTHER" id="PTHR11945">
    <property type="entry name" value="MADS BOX PROTEIN"/>
    <property type="match status" value="1"/>
</dbReference>
<dbReference type="GO" id="GO:0005634">
    <property type="term" value="C:nucleus"/>
    <property type="evidence" value="ECO:0007669"/>
    <property type="project" value="UniProtKB-SubCell"/>
</dbReference>
<evidence type="ECO:0000256" key="4">
    <source>
        <dbReference type="ARBA" id="ARBA00023163"/>
    </source>
</evidence>
<protein>
    <recommendedName>
        <fullName evidence="6">MADS-box domain-containing protein</fullName>
    </recommendedName>
</protein>
<accession>A0AAD3XWF3</accession>
<proteinExistence type="predicted"/>
<dbReference type="SUPFAM" id="SSF55455">
    <property type="entry name" value="SRF-like"/>
    <property type="match status" value="1"/>
</dbReference>
<dbReference type="SMART" id="SM00432">
    <property type="entry name" value="MADS"/>
    <property type="match status" value="1"/>
</dbReference>
<dbReference type="InterPro" id="IPR036879">
    <property type="entry name" value="TF_MADSbox_sf"/>
</dbReference>
<dbReference type="GO" id="GO:0046983">
    <property type="term" value="F:protein dimerization activity"/>
    <property type="evidence" value="ECO:0007669"/>
    <property type="project" value="InterPro"/>
</dbReference>
<keyword evidence="3" id="KW-0238">DNA-binding</keyword>
<dbReference type="InterPro" id="IPR002100">
    <property type="entry name" value="TF_MADSbox"/>
</dbReference>
<dbReference type="Pfam" id="PF00319">
    <property type="entry name" value="SRF-TF"/>
    <property type="match status" value="1"/>
</dbReference>
<dbReference type="PROSITE" id="PS50066">
    <property type="entry name" value="MADS_BOX_2"/>
    <property type="match status" value="1"/>
</dbReference>
<gene>
    <name evidence="7" type="ORF">Nepgr_020606</name>
</gene>
<comment type="subcellular location">
    <subcellularLocation>
        <location evidence="1">Nucleus</location>
    </subcellularLocation>
</comment>
<dbReference type="EMBL" id="BSYO01000019">
    <property type="protein sequence ID" value="GMH18765.1"/>
    <property type="molecule type" value="Genomic_DNA"/>
</dbReference>
<evidence type="ECO:0000256" key="5">
    <source>
        <dbReference type="ARBA" id="ARBA00023242"/>
    </source>
</evidence>
<evidence type="ECO:0000259" key="6">
    <source>
        <dbReference type="PROSITE" id="PS50066"/>
    </source>
</evidence>
<evidence type="ECO:0000256" key="3">
    <source>
        <dbReference type="ARBA" id="ARBA00023125"/>
    </source>
</evidence>
<keyword evidence="5" id="KW-0539">Nucleus</keyword>
<dbReference type="Gene3D" id="3.40.1810.10">
    <property type="entry name" value="Transcription factor, MADS-box"/>
    <property type="match status" value="1"/>
</dbReference>
<dbReference type="GO" id="GO:0045944">
    <property type="term" value="P:positive regulation of transcription by RNA polymerase II"/>
    <property type="evidence" value="ECO:0007669"/>
    <property type="project" value="InterPro"/>
</dbReference>
<reference evidence="7" key="1">
    <citation type="submission" date="2023-05" db="EMBL/GenBank/DDBJ databases">
        <title>Nepenthes gracilis genome sequencing.</title>
        <authorList>
            <person name="Fukushima K."/>
        </authorList>
    </citation>
    <scope>NUCLEOTIDE SEQUENCE</scope>
    <source>
        <strain evidence="7">SING2019-196</strain>
    </source>
</reference>
<dbReference type="GO" id="GO:0000978">
    <property type="term" value="F:RNA polymerase II cis-regulatory region sequence-specific DNA binding"/>
    <property type="evidence" value="ECO:0007669"/>
    <property type="project" value="TreeGrafter"/>
</dbReference>
<dbReference type="CDD" id="cd00265">
    <property type="entry name" value="MADS_MEF2_like"/>
    <property type="match status" value="1"/>
</dbReference>
<keyword evidence="2" id="KW-0805">Transcription regulation</keyword>
<dbReference type="FunFam" id="3.40.1810.10:FF:000006">
    <property type="entry name" value="Agamous-like MADS-box protein AGL62"/>
    <property type="match status" value="1"/>
</dbReference>
<name>A0AAD3XWF3_NEPGR</name>
<feature type="domain" description="MADS-box" evidence="6">
    <location>
        <begin position="8"/>
        <end position="68"/>
    </location>
</feature>
<evidence type="ECO:0000256" key="1">
    <source>
        <dbReference type="ARBA" id="ARBA00004123"/>
    </source>
</evidence>
<dbReference type="Proteomes" id="UP001279734">
    <property type="component" value="Unassembled WGS sequence"/>
</dbReference>
<dbReference type="PANTHER" id="PTHR11945:SF629">
    <property type="entry name" value="OS02G0164450 PROTEIN"/>
    <property type="match status" value="1"/>
</dbReference>
<evidence type="ECO:0000313" key="8">
    <source>
        <dbReference type="Proteomes" id="UP001279734"/>
    </source>
</evidence>
<dbReference type="PRINTS" id="PR00404">
    <property type="entry name" value="MADSDOMAIN"/>
</dbReference>
<sequence>MEKKKQSIGRQKIKMAKIKNQSHRQVTFSKRRLGLFQKASELATLCGAEIAAVVFSPGGKAFSFGHPDVEPIVDRFLGRFTTRNPSAFKGNDYLSSQLTLVLDLLEAERRCGEVLDQSKKSSGHRRWWEARVDELGMDELELLQSAMEALKCNVANHQAAVLAKNMNFSSCLGMSHGENLIPLSSNPVFNAGF</sequence>
<dbReference type="AlphaFoldDB" id="A0AAD3XWF3"/>
<dbReference type="InterPro" id="IPR033896">
    <property type="entry name" value="MEF2-like_N"/>
</dbReference>
<comment type="caution">
    <text evidence="7">The sequence shown here is derived from an EMBL/GenBank/DDBJ whole genome shotgun (WGS) entry which is preliminary data.</text>
</comment>